<keyword evidence="2" id="KW-1185">Reference proteome</keyword>
<reference evidence="1 2" key="1">
    <citation type="submission" date="2019-01" db="EMBL/GenBank/DDBJ databases">
        <title>Draft genome sequence of Psathyrella aberdarensis IHI B618.</title>
        <authorList>
            <person name="Buettner E."/>
            <person name="Kellner H."/>
        </authorList>
    </citation>
    <scope>NUCLEOTIDE SEQUENCE [LARGE SCALE GENOMIC DNA]</scope>
    <source>
        <strain evidence="1 2">IHI B618</strain>
    </source>
</reference>
<dbReference type="PANTHER" id="PTHR14187:SF5">
    <property type="entry name" value="HEAT SHOCK 70 KDA PROTEIN 12A"/>
    <property type="match status" value="1"/>
</dbReference>
<gene>
    <name evidence="1" type="ORF">EST38_g142</name>
</gene>
<name>A0A4Q2DZ53_9AGAR</name>
<dbReference type="SUPFAM" id="SSF53067">
    <property type="entry name" value="Actin-like ATPase domain"/>
    <property type="match status" value="2"/>
</dbReference>
<evidence type="ECO:0000313" key="2">
    <source>
        <dbReference type="Proteomes" id="UP000290288"/>
    </source>
</evidence>
<dbReference type="EMBL" id="SDEE01000002">
    <property type="protein sequence ID" value="RXW25689.1"/>
    <property type="molecule type" value="Genomic_DNA"/>
</dbReference>
<accession>A0A4Q2DZ53</accession>
<sequence>MPLPTREKYKGQTRRLLLAFDIGTTFSGISYSILDPGKVPEILPVTRYPSQDRAGGDIKIPTVIYYDKAGKPCVTGAETLAEGIDEDAADKGWTKAHWFKLHLRPQPRTRGFLHRFSMLGLSSEKIPPLPLGKTVVQVFADYMRYLHECAMMYIEETHGEKLWSSLKGNIMYILTHPNGWGGPEQAQMRQAAIQAGFVPNTEEGRSRVTFVTEGEASLHFCLSNGLSIAGNDENTGVLIVDAGGGTIDITSYRKLKDHTFEEIAIPSCHLQGAVYVAMRAEAYFQELLSKTRFRDDVPNLTRRFDRTTKHVFRRDDEPLHIQFASHRERDQDLNIRGGRITLDGERVATFFEPSISCIVEAIKTQRHTAHFPIKSVFLVGGFSASTWLYDKVKDAIGPLGVAVSRPDTHVNKAVANGAVSFYLDGAVRSRVARLTYGVETFVNYDSSNPSHLIRKHLAQPHSVSGTPVLYDHFSSILAKFGLTELKAQIAYINSNGVEKRKSFVLTSSKQMPSHIVALSRQNAHRLGGTEGVSQDQQTVLFKKDAEIAYLKRQLDATFDSRLQWEQYARNLEQRLSHGDQDAQKQIRDLKGQLSMTTKQLGLKSKTLDDRIDELQCAQVFMTTADQNSTVDVSRMVEQLNEDIYQCAAFIVDAVFDARASRRQVDDQMEPAFAGIMQEARRATVKRWGEDLVNNLESDLSREETVLVECLVQNMLVEWCYNIISPLFNASKTINQTLTQVWKGICDLKGSAVANNWRALTYSQLKTTEVDTKPMLEDIRSVMIFCGWRKQTEAGNLPSKMKEKLREMTQKAQGIKEVVFEGVLSTEVRTFHYSPVGDLYNPSKMQDAHETGKAEAGKRIICSTGLGVEAIARRRDPSTQEKIRRTVLLKSSVLLASTLESK</sequence>
<dbReference type="OrthoDB" id="2963168at2759"/>
<comment type="caution">
    <text evidence="1">The sequence shown here is derived from an EMBL/GenBank/DDBJ whole genome shotgun (WGS) entry which is preliminary data.</text>
</comment>
<dbReference type="InterPro" id="IPR043129">
    <property type="entry name" value="ATPase_NBD"/>
</dbReference>
<organism evidence="1 2">
    <name type="scientific">Candolleomyces aberdarensis</name>
    <dbReference type="NCBI Taxonomy" id="2316362"/>
    <lineage>
        <taxon>Eukaryota</taxon>
        <taxon>Fungi</taxon>
        <taxon>Dikarya</taxon>
        <taxon>Basidiomycota</taxon>
        <taxon>Agaricomycotina</taxon>
        <taxon>Agaricomycetes</taxon>
        <taxon>Agaricomycetidae</taxon>
        <taxon>Agaricales</taxon>
        <taxon>Agaricineae</taxon>
        <taxon>Psathyrellaceae</taxon>
        <taxon>Candolleomyces</taxon>
    </lineage>
</organism>
<proteinExistence type="predicted"/>
<dbReference type="AlphaFoldDB" id="A0A4Q2DZ53"/>
<dbReference type="PANTHER" id="PTHR14187">
    <property type="entry name" value="ALPHA KINASE/ELONGATION FACTOR 2 KINASE"/>
    <property type="match status" value="1"/>
</dbReference>
<dbReference type="STRING" id="2316362.A0A4Q2DZ53"/>
<dbReference type="Proteomes" id="UP000290288">
    <property type="component" value="Unassembled WGS sequence"/>
</dbReference>
<evidence type="ECO:0000313" key="1">
    <source>
        <dbReference type="EMBL" id="RXW25689.1"/>
    </source>
</evidence>
<dbReference type="Gene3D" id="3.90.640.10">
    <property type="entry name" value="Actin, Chain A, domain 4"/>
    <property type="match status" value="1"/>
</dbReference>
<protein>
    <submittedName>
        <fullName evidence="1">Uncharacterized protein</fullName>
    </submittedName>
</protein>
<dbReference type="CDD" id="cd10170">
    <property type="entry name" value="ASKHA_NBD_HSP70"/>
    <property type="match status" value="1"/>
</dbReference>
<dbReference type="Gene3D" id="3.30.420.40">
    <property type="match status" value="2"/>
</dbReference>